<evidence type="ECO:0000256" key="1">
    <source>
        <dbReference type="ARBA" id="ARBA00022679"/>
    </source>
</evidence>
<keyword evidence="3" id="KW-0812">Transmembrane</keyword>
<dbReference type="Pfam" id="PF01066">
    <property type="entry name" value="CDP-OH_P_transf"/>
    <property type="match status" value="1"/>
</dbReference>
<comment type="caution">
    <text evidence="4">The sequence shown here is derived from an EMBL/GenBank/DDBJ whole genome shotgun (WGS) entry which is preliminary data.</text>
</comment>
<keyword evidence="3" id="KW-1133">Transmembrane helix</keyword>
<feature type="transmembrane region" description="Helical" evidence="3">
    <location>
        <begin position="33"/>
        <end position="51"/>
    </location>
</feature>
<comment type="similarity">
    <text evidence="2">Belongs to the CDP-alcohol phosphatidyltransferase class-I family.</text>
</comment>
<keyword evidence="3" id="KW-0472">Membrane</keyword>
<evidence type="ECO:0000256" key="2">
    <source>
        <dbReference type="RuleBase" id="RU003750"/>
    </source>
</evidence>
<keyword evidence="1 2" id="KW-0808">Transferase</keyword>
<feature type="transmembrane region" description="Helical" evidence="3">
    <location>
        <begin position="176"/>
        <end position="194"/>
    </location>
</feature>
<dbReference type="Proteomes" id="UP000567922">
    <property type="component" value="Unassembled WGS sequence"/>
</dbReference>
<dbReference type="AlphaFoldDB" id="A0A839RGJ2"/>
<dbReference type="EMBL" id="JACHWS010000001">
    <property type="protein sequence ID" value="MBB3035725.1"/>
    <property type="molecule type" value="Genomic_DNA"/>
</dbReference>
<gene>
    <name evidence="4" type="ORF">FHU29_000159</name>
</gene>
<feature type="transmembrane region" description="Helical" evidence="3">
    <location>
        <begin position="200"/>
        <end position="222"/>
    </location>
</feature>
<reference evidence="4 5" key="1">
    <citation type="submission" date="2020-08" db="EMBL/GenBank/DDBJ databases">
        <title>Sequencing the genomes of 1000 actinobacteria strains.</title>
        <authorList>
            <person name="Klenk H.-P."/>
        </authorList>
    </citation>
    <scope>NUCLEOTIDE SEQUENCE [LARGE SCALE GENOMIC DNA]</scope>
    <source>
        <strain evidence="4 5">DSM 45258</strain>
    </source>
</reference>
<evidence type="ECO:0000313" key="4">
    <source>
        <dbReference type="EMBL" id="MBB3035725.1"/>
    </source>
</evidence>
<feature type="transmembrane region" description="Helical" evidence="3">
    <location>
        <begin position="131"/>
        <end position="156"/>
    </location>
</feature>
<dbReference type="InterPro" id="IPR048254">
    <property type="entry name" value="CDP_ALCOHOL_P_TRANSF_CS"/>
</dbReference>
<feature type="transmembrane region" description="Helical" evidence="3">
    <location>
        <begin position="66"/>
        <end position="84"/>
    </location>
</feature>
<sequence length="233" mass="24708">MALLRAWVLIGFAAQLVLLAVLAGFVRVSALGWLVGLAFGAVVNVLVAKLLDREGLTSLGPANQVTLARAILVGSVAALVVSGFSTDIPPALLVGLTVPALILDGVDGWVARRTRSVSATGALFDQEVDAFLILVLSIHVSRALGAWVLVIGLARYALWAAERLWPWLRKPVPPRYWGKVVAAVQGIALIIAAADVLPPVANIIIVGVALVLLCESFGRYILWLWGERPTKSS</sequence>
<dbReference type="InterPro" id="IPR043130">
    <property type="entry name" value="CDP-OH_PTrfase_TM_dom"/>
</dbReference>
<dbReference type="Gene3D" id="1.20.120.1760">
    <property type="match status" value="1"/>
</dbReference>
<dbReference type="GO" id="GO:0016780">
    <property type="term" value="F:phosphotransferase activity, for other substituted phosphate groups"/>
    <property type="evidence" value="ECO:0007669"/>
    <property type="project" value="InterPro"/>
</dbReference>
<keyword evidence="5" id="KW-1185">Reference proteome</keyword>
<evidence type="ECO:0000313" key="5">
    <source>
        <dbReference type="Proteomes" id="UP000567922"/>
    </source>
</evidence>
<protein>
    <submittedName>
        <fullName evidence="4">Phosphatidylglycerophosphate synthase</fullName>
    </submittedName>
</protein>
<dbReference type="RefSeq" id="WP_232322980.1">
    <property type="nucleotide sequence ID" value="NZ_BDDI01000009.1"/>
</dbReference>
<dbReference type="GO" id="GO:0016020">
    <property type="term" value="C:membrane"/>
    <property type="evidence" value="ECO:0007669"/>
    <property type="project" value="InterPro"/>
</dbReference>
<organism evidence="4 5">
    <name type="scientific">Hoyosella altamirensis</name>
    <dbReference type="NCBI Taxonomy" id="616997"/>
    <lineage>
        <taxon>Bacteria</taxon>
        <taxon>Bacillati</taxon>
        <taxon>Actinomycetota</taxon>
        <taxon>Actinomycetes</taxon>
        <taxon>Mycobacteriales</taxon>
        <taxon>Hoyosellaceae</taxon>
        <taxon>Hoyosella</taxon>
    </lineage>
</organism>
<name>A0A839RGJ2_9ACTN</name>
<evidence type="ECO:0000256" key="3">
    <source>
        <dbReference type="SAM" id="Phobius"/>
    </source>
</evidence>
<proteinExistence type="inferred from homology"/>
<accession>A0A839RGJ2</accession>
<dbReference type="GO" id="GO:0008654">
    <property type="term" value="P:phospholipid biosynthetic process"/>
    <property type="evidence" value="ECO:0007669"/>
    <property type="project" value="InterPro"/>
</dbReference>
<dbReference type="PROSITE" id="PS00379">
    <property type="entry name" value="CDP_ALCOHOL_P_TRANSF"/>
    <property type="match status" value="1"/>
</dbReference>
<feature type="transmembrane region" description="Helical" evidence="3">
    <location>
        <begin position="6"/>
        <end position="26"/>
    </location>
</feature>
<dbReference type="InterPro" id="IPR000462">
    <property type="entry name" value="CDP-OH_P_trans"/>
</dbReference>
<feature type="transmembrane region" description="Helical" evidence="3">
    <location>
        <begin position="91"/>
        <end position="111"/>
    </location>
</feature>